<organism evidence="9 10">
    <name type="scientific">Plakobranchus ocellatus</name>
    <dbReference type="NCBI Taxonomy" id="259542"/>
    <lineage>
        <taxon>Eukaryota</taxon>
        <taxon>Metazoa</taxon>
        <taxon>Spiralia</taxon>
        <taxon>Lophotrochozoa</taxon>
        <taxon>Mollusca</taxon>
        <taxon>Gastropoda</taxon>
        <taxon>Heterobranchia</taxon>
        <taxon>Euthyneura</taxon>
        <taxon>Panpulmonata</taxon>
        <taxon>Sacoglossa</taxon>
        <taxon>Placobranchoidea</taxon>
        <taxon>Plakobranchidae</taxon>
        <taxon>Plakobranchus</taxon>
    </lineage>
</organism>
<dbReference type="Pfam" id="PF00226">
    <property type="entry name" value="DnaJ"/>
    <property type="match status" value="1"/>
</dbReference>
<evidence type="ECO:0000256" key="2">
    <source>
        <dbReference type="ARBA" id="ARBA00004141"/>
    </source>
</evidence>
<evidence type="ECO:0000256" key="4">
    <source>
        <dbReference type="ARBA" id="ARBA00022692"/>
    </source>
</evidence>
<dbReference type="CDD" id="cd06257">
    <property type="entry name" value="DnaJ"/>
    <property type="match status" value="1"/>
</dbReference>
<gene>
    <name evidence="9" type="ORF">PoB_004728500</name>
</gene>
<feature type="transmembrane region" description="Helical" evidence="7">
    <location>
        <begin position="31"/>
        <end position="50"/>
    </location>
</feature>
<dbReference type="SUPFAM" id="SSF46565">
    <property type="entry name" value="Chaperone J-domain"/>
    <property type="match status" value="1"/>
</dbReference>
<comment type="caution">
    <text evidence="9">The sequence shown here is derived from an EMBL/GenBank/DDBJ whole genome shotgun (WGS) entry which is preliminary data.</text>
</comment>
<dbReference type="PANTHER" id="PTHR44733:SF1">
    <property type="entry name" value="DNAJ HOMOLOG SUBFAMILY C MEMBER 22"/>
    <property type="match status" value="1"/>
</dbReference>
<dbReference type="GO" id="GO:0016020">
    <property type="term" value="C:membrane"/>
    <property type="evidence" value="ECO:0007669"/>
    <property type="project" value="UniProtKB-SubCell"/>
</dbReference>
<dbReference type="PANTHER" id="PTHR44733">
    <property type="entry name" value="DNAJ HOMOLOG SUBFAMILY C MEMBER 22"/>
    <property type="match status" value="1"/>
</dbReference>
<feature type="transmembrane region" description="Helical" evidence="7">
    <location>
        <begin position="6"/>
        <end position="24"/>
    </location>
</feature>
<feature type="transmembrane region" description="Helical" evidence="7">
    <location>
        <begin position="220"/>
        <end position="239"/>
    </location>
</feature>
<evidence type="ECO:0000259" key="8">
    <source>
        <dbReference type="PROSITE" id="PS50076"/>
    </source>
</evidence>
<keyword evidence="10" id="KW-1185">Reference proteome</keyword>
<sequence length="376" mass="42874">MASQTLTYMLWLFGGWLGLHHVYLGRCDQAWAYFVTFGGGFGLAWFRDIIRIPAYVKWSNVDKEFQKEHMDKITTSPTPTCGIFRSLGMAILGIILAFVFCGLLPSASEIYTESVPWFYFGYGCVTALLVIFGTTIGVYLVANIGELECSIWYPLGGSLASIPWLIYRPTSAIISAFLACGLTCYKGLRWRPLPPPPLSEEGRPLRPLGKRRRRGHCRNLTVYFFCTTLWLCLLAYGMYYNGKITINGGEQIPVREALNNFFKSEAWRKTKDSLYAVYVIYKHRGVWQAYEDLKSLLDIYGEANALKVIGLEKTATQQEITKRCRQLAKDNHPDRFKKEAEKKEAQQRFIESQDACSKLSNTKYKRAKKNSKPDDA</sequence>
<evidence type="ECO:0000256" key="5">
    <source>
        <dbReference type="ARBA" id="ARBA00022989"/>
    </source>
</evidence>
<keyword evidence="5 7" id="KW-1133">Transmembrane helix</keyword>
<dbReference type="PROSITE" id="PS50076">
    <property type="entry name" value="DNAJ_2"/>
    <property type="match status" value="1"/>
</dbReference>
<feature type="transmembrane region" description="Helical" evidence="7">
    <location>
        <begin position="83"/>
        <end position="105"/>
    </location>
</feature>
<keyword evidence="4 7" id="KW-0812">Transmembrane</keyword>
<comment type="subcellular location">
    <subcellularLocation>
        <location evidence="2">Membrane</location>
        <topology evidence="2">Multi-pass membrane protein</topology>
    </subcellularLocation>
</comment>
<dbReference type="Pfam" id="PF05154">
    <property type="entry name" value="TM2"/>
    <property type="match status" value="1"/>
</dbReference>
<dbReference type="InterPro" id="IPR001623">
    <property type="entry name" value="DnaJ_domain"/>
</dbReference>
<evidence type="ECO:0000256" key="6">
    <source>
        <dbReference type="ARBA" id="ARBA00023136"/>
    </source>
</evidence>
<evidence type="ECO:0000256" key="3">
    <source>
        <dbReference type="ARBA" id="ARBA00020945"/>
    </source>
</evidence>
<evidence type="ECO:0000313" key="10">
    <source>
        <dbReference type="Proteomes" id="UP000735302"/>
    </source>
</evidence>
<dbReference type="Proteomes" id="UP000735302">
    <property type="component" value="Unassembled WGS sequence"/>
</dbReference>
<reference evidence="9 10" key="1">
    <citation type="journal article" date="2021" name="Elife">
        <title>Chloroplast acquisition without the gene transfer in kleptoplastic sea slugs, Plakobranchus ocellatus.</title>
        <authorList>
            <person name="Maeda T."/>
            <person name="Takahashi S."/>
            <person name="Yoshida T."/>
            <person name="Shimamura S."/>
            <person name="Takaki Y."/>
            <person name="Nagai Y."/>
            <person name="Toyoda A."/>
            <person name="Suzuki Y."/>
            <person name="Arimoto A."/>
            <person name="Ishii H."/>
            <person name="Satoh N."/>
            <person name="Nishiyama T."/>
            <person name="Hasebe M."/>
            <person name="Maruyama T."/>
            <person name="Minagawa J."/>
            <person name="Obokata J."/>
            <person name="Shigenobu S."/>
        </authorList>
    </citation>
    <scope>NUCLEOTIDE SEQUENCE [LARGE SCALE GENOMIC DNA]</scope>
</reference>
<evidence type="ECO:0000256" key="7">
    <source>
        <dbReference type="SAM" id="Phobius"/>
    </source>
</evidence>
<feature type="transmembrane region" description="Helical" evidence="7">
    <location>
        <begin position="117"/>
        <end position="142"/>
    </location>
</feature>
<dbReference type="InterPro" id="IPR007829">
    <property type="entry name" value="TM2"/>
</dbReference>
<proteinExistence type="predicted"/>
<dbReference type="SMART" id="SM00271">
    <property type="entry name" value="DnaJ"/>
    <property type="match status" value="1"/>
</dbReference>
<comment type="function">
    <text evidence="1">May function as a co-chaperone.</text>
</comment>
<protein>
    <recommendedName>
        <fullName evidence="3">DnaJ homolog subfamily C member 22</fullName>
    </recommendedName>
</protein>
<dbReference type="InterPro" id="IPR036869">
    <property type="entry name" value="J_dom_sf"/>
</dbReference>
<dbReference type="EMBL" id="BLXT01005203">
    <property type="protein sequence ID" value="GFO20780.1"/>
    <property type="molecule type" value="Genomic_DNA"/>
</dbReference>
<name>A0AAV4BMX1_9GAST</name>
<feature type="transmembrane region" description="Helical" evidence="7">
    <location>
        <begin position="162"/>
        <end position="185"/>
    </location>
</feature>
<feature type="domain" description="J" evidence="8">
    <location>
        <begin position="304"/>
        <end position="373"/>
    </location>
</feature>
<keyword evidence="6 7" id="KW-0472">Membrane</keyword>
<evidence type="ECO:0000256" key="1">
    <source>
        <dbReference type="ARBA" id="ARBA00002080"/>
    </source>
</evidence>
<dbReference type="AlphaFoldDB" id="A0AAV4BMX1"/>
<accession>A0AAV4BMX1</accession>
<evidence type="ECO:0000313" key="9">
    <source>
        <dbReference type="EMBL" id="GFO20780.1"/>
    </source>
</evidence>
<dbReference type="Gene3D" id="1.10.287.110">
    <property type="entry name" value="DnaJ domain"/>
    <property type="match status" value="1"/>
</dbReference>